<dbReference type="InterPro" id="IPR011053">
    <property type="entry name" value="Single_hybrid_motif"/>
</dbReference>
<dbReference type="Gene3D" id="2.40.50.100">
    <property type="match status" value="1"/>
</dbReference>
<dbReference type="Proteomes" id="UP000199400">
    <property type="component" value="Unassembled WGS sequence"/>
</dbReference>
<name>A0A1I1X555_9BACT</name>
<evidence type="ECO:0000313" key="2">
    <source>
        <dbReference type="EMBL" id="SFE02536.1"/>
    </source>
</evidence>
<feature type="region of interest" description="Disordered" evidence="1">
    <location>
        <begin position="199"/>
        <end position="224"/>
    </location>
</feature>
<feature type="region of interest" description="Disordered" evidence="1">
    <location>
        <begin position="108"/>
        <end position="127"/>
    </location>
</feature>
<proteinExistence type="predicted"/>
<dbReference type="SUPFAM" id="SSF51230">
    <property type="entry name" value="Single hybrid motif"/>
    <property type="match status" value="1"/>
</dbReference>
<dbReference type="EMBL" id="FOMX01000007">
    <property type="protein sequence ID" value="SFE02536.1"/>
    <property type="molecule type" value="Genomic_DNA"/>
</dbReference>
<evidence type="ECO:0000256" key="1">
    <source>
        <dbReference type="SAM" id="MobiDB-lite"/>
    </source>
</evidence>
<evidence type="ECO:0000313" key="3">
    <source>
        <dbReference type="Proteomes" id="UP000199400"/>
    </source>
</evidence>
<reference evidence="3" key="1">
    <citation type="submission" date="2016-10" db="EMBL/GenBank/DDBJ databases">
        <authorList>
            <person name="Varghese N."/>
            <person name="Submissions S."/>
        </authorList>
    </citation>
    <scope>NUCLEOTIDE SEQUENCE [LARGE SCALE GENOMIC DNA]</scope>
    <source>
        <strain evidence="3">ATCC 25963</strain>
    </source>
</reference>
<accession>A0A1I1X555</accession>
<dbReference type="AlphaFoldDB" id="A0A1I1X555"/>
<dbReference type="STRING" id="54.SAMN02745121_02734"/>
<organism evidence="2 3">
    <name type="scientific">Nannocystis exedens</name>
    <dbReference type="NCBI Taxonomy" id="54"/>
    <lineage>
        <taxon>Bacteria</taxon>
        <taxon>Pseudomonadati</taxon>
        <taxon>Myxococcota</taxon>
        <taxon>Polyangia</taxon>
        <taxon>Nannocystales</taxon>
        <taxon>Nannocystaceae</taxon>
        <taxon>Nannocystis</taxon>
    </lineage>
</organism>
<dbReference type="CDD" id="cd06850">
    <property type="entry name" value="biotinyl_domain"/>
    <property type="match status" value="1"/>
</dbReference>
<dbReference type="OrthoDB" id="5297413at2"/>
<dbReference type="RefSeq" id="WP_096328898.1">
    <property type="nucleotide sequence ID" value="NZ_FOMX01000007.1"/>
</dbReference>
<keyword evidence="3" id="KW-1185">Reference proteome</keyword>
<protein>
    <submittedName>
        <fullName evidence="2">Acetyl-CoA carboxylase biotin carboxyl carrier protein</fullName>
    </submittedName>
</protein>
<gene>
    <name evidence="2" type="ORF">SAMN02745121_02734</name>
</gene>
<sequence>MPVKNFVLDARLTPPVLRARLAAGPDGRQRLLAPGVGMFRGAPDPGMLVGPDQAIGALEILGVVHHVLAPVGAGGLVVADEALARGPGPARRAVGFDDILLTLDPSATRGESAANQSGPAARPGVSGAAVLRAPTSGRFYARSGPGKPAFVSVGAVLEPGQTVGLIEVMKTFSRVLYGGDALPSRARVVRVCQADESDVAQGDPLLEVEPVDAADDQNTKPHPA</sequence>